<keyword evidence="1" id="KW-1133">Transmembrane helix</keyword>
<evidence type="ECO:0000313" key="3">
    <source>
        <dbReference type="Proteomes" id="UP000053246"/>
    </source>
</evidence>
<feature type="transmembrane region" description="Helical" evidence="1">
    <location>
        <begin position="134"/>
        <end position="152"/>
    </location>
</feature>
<protein>
    <submittedName>
        <fullName evidence="2">Uncharacterized protein</fullName>
    </submittedName>
</protein>
<gene>
    <name evidence="2" type="ORF">ADL17_01920</name>
</gene>
<keyword evidence="1" id="KW-0472">Membrane</keyword>
<sequence>MCLGGAVLLLSVPGDWTGIWPEAGIAAQTPAFFLSVVAAGAAAWISGSSRRHRMEEQIAPMRVSARRQEAVRFLVTHVLLLVPYLSTAAVTYVISLVTISAPGQHLWLGYMLMGVLVMVLATTWGWLAGRHLSPVFSALLALLTWFLFLAYVSDRAEFIASSGPPWRTPDAAVMLMRAAAVVLLLAVVVATPRTFAVSPSKPRVQLLPGVALGLVIIAILGQKGIVDRAPPQRALCLPDRIVVCLWPEHEKFAPMIKGMVARAEGLPNGFVLPARLHEYGIQVVDTPYGRQQTGDIDISEGRASALAVGLASAITSTTFDGCDWDAMAEKNEYTPDALRRWLELHLTETDSPDYTTFGASGQLHAAWALAAQVYTERSSREQQTWVTTEITRLRHAYCG</sequence>
<keyword evidence="3" id="KW-1185">Reference proteome</keyword>
<feature type="transmembrane region" description="Helical" evidence="1">
    <location>
        <begin position="70"/>
        <end position="94"/>
    </location>
</feature>
<feature type="transmembrane region" description="Helical" evidence="1">
    <location>
        <begin position="172"/>
        <end position="192"/>
    </location>
</feature>
<feature type="transmembrane region" description="Helical" evidence="1">
    <location>
        <begin position="204"/>
        <end position="221"/>
    </location>
</feature>
<dbReference type="Proteomes" id="UP000053246">
    <property type="component" value="Unassembled WGS sequence"/>
</dbReference>
<name>A0A9X0LF20_9ACTN</name>
<feature type="transmembrane region" description="Helical" evidence="1">
    <location>
        <begin position="106"/>
        <end position="127"/>
    </location>
</feature>
<evidence type="ECO:0000313" key="2">
    <source>
        <dbReference type="EMBL" id="KUJ47880.1"/>
    </source>
</evidence>
<dbReference type="AlphaFoldDB" id="A0A9X0LF20"/>
<reference evidence="2 3" key="1">
    <citation type="submission" date="2015-10" db="EMBL/GenBank/DDBJ databases">
        <authorList>
            <person name="Ju K.-S."/>
            <person name="Doroghazi J.R."/>
            <person name="Metcalf W.W."/>
        </authorList>
    </citation>
    <scope>NUCLEOTIDE SEQUENCE [LARGE SCALE GENOMIC DNA]</scope>
    <source>
        <strain evidence="2 3">NRRL B-24793</strain>
    </source>
</reference>
<proteinExistence type="predicted"/>
<accession>A0A9X0LF20</accession>
<keyword evidence="1" id="KW-0812">Transmembrane</keyword>
<dbReference type="EMBL" id="LMWI01000001">
    <property type="protein sequence ID" value="KUJ47880.1"/>
    <property type="molecule type" value="Genomic_DNA"/>
</dbReference>
<organism evidence="2 3">
    <name type="scientific">Micromonospora maris</name>
    <dbReference type="NCBI Taxonomy" id="1003110"/>
    <lineage>
        <taxon>Bacteria</taxon>
        <taxon>Bacillati</taxon>
        <taxon>Actinomycetota</taxon>
        <taxon>Actinomycetes</taxon>
        <taxon>Micromonosporales</taxon>
        <taxon>Micromonosporaceae</taxon>
        <taxon>Micromonospora</taxon>
    </lineage>
</organism>
<feature type="transmembrane region" description="Helical" evidence="1">
    <location>
        <begin position="30"/>
        <end position="49"/>
    </location>
</feature>
<comment type="caution">
    <text evidence="2">The sequence shown here is derived from an EMBL/GenBank/DDBJ whole genome shotgun (WGS) entry which is preliminary data.</text>
</comment>
<evidence type="ECO:0000256" key="1">
    <source>
        <dbReference type="SAM" id="Phobius"/>
    </source>
</evidence>